<dbReference type="InterPro" id="IPR050624">
    <property type="entry name" value="HTH-type_Tx_Regulator"/>
</dbReference>
<evidence type="ECO:0000313" key="4">
    <source>
        <dbReference type="EMBL" id="UWP59194.1"/>
    </source>
</evidence>
<dbReference type="PRINTS" id="PR00455">
    <property type="entry name" value="HTHTETR"/>
</dbReference>
<dbReference type="RefSeq" id="WP_028528855.1">
    <property type="nucleotide sequence ID" value="NZ_CABLBR010000016.1"/>
</dbReference>
<dbReference type="Pfam" id="PF00440">
    <property type="entry name" value="TetR_N"/>
    <property type="match status" value="1"/>
</dbReference>
<organism evidence="4 5">
    <name type="scientific">Ruminococcus gauvreauii</name>
    <dbReference type="NCBI Taxonomy" id="438033"/>
    <lineage>
        <taxon>Bacteria</taxon>
        <taxon>Bacillati</taxon>
        <taxon>Bacillota</taxon>
        <taxon>Clostridia</taxon>
        <taxon>Eubacteriales</taxon>
        <taxon>Oscillospiraceae</taxon>
        <taxon>Ruminococcus</taxon>
    </lineage>
</organism>
<dbReference type="SUPFAM" id="SSF46689">
    <property type="entry name" value="Homeodomain-like"/>
    <property type="match status" value="1"/>
</dbReference>
<proteinExistence type="predicted"/>
<dbReference type="InterPro" id="IPR049149">
    <property type="entry name" value="TetR/AcrR_C"/>
</dbReference>
<dbReference type="PANTHER" id="PTHR43479">
    <property type="entry name" value="ACREF/ENVCD OPERON REPRESSOR-RELATED"/>
    <property type="match status" value="1"/>
</dbReference>
<keyword evidence="5" id="KW-1185">Reference proteome</keyword>
<dbReference type="InterPro" id="IPR001647">
    <property type="entry name" value="HTH_TetR"/>
</dbReference>
<dbReference type="EMBL" id="CP102290">
    <property type="protein sequence ID" value="UWP59194.1"/>
    <property type="molecule type" value="Genomic_DNA"/>
</dbReference>
<sequence length="203" mass="23156">MQNNNKRDLILDAMQELMNETSNRAISVSDIAEKAGIGKGSIYYYFESKNDIIEAVIERSYSMAIRKSKELVSSTDIDAFAKMEIIFRACLEASSELKRQEECGSFIEIQQSALIHQKFMTFLIRNLKPILSDIIRQGNYEGLIQCDYPDEIAEIVLIVMTVKLDNHIIPSTTDEIRNLLHAFSLMQSKSMGISMKSLQFLQQ</sequence>
<dbReference type="Gene3D" id="1.10.357.10">
    <property type="entry name" value="Tetracycline Repressor, domain 2"/>
    <property type="match status" value="1"/>
</dbReference>
<reference evidence="4" key="1">
    <citation type="journal article" date="2022" name="Cell">
        <title>Design, construction, and in vivo augmentation of a complex gut microbiome.</title>
        <authorList>
            <person name="Cheng A.G."/>
            <person name="Ho P.Y."/>
            <person name="Aranda-Diaz A."/>
            <person name="Jain S."/>
            <person name="Yu F.B."/>
            <person name="Meng X."/>
            <person name="Wang M."/>
            <person name="Iakiviak M."/>
            <person name="Nagashima K."/>
            <person name="Zhao A."/>
            <person name="Murugkar P."/>
            <person name="Patil A."/>
            <person name="Atabakhsh K."/>
            <person name="Weakley A."/>
            <person name="Yan J."/>
            <person name="Brumbaugh A.R."/>
            <person name="Higginbottom S."/>
            <person name="Dimas A."/>
            <person name="Shiver A.L."/>
            <person name="Deutschbauer A."/>
            <person name="Neff N."/>
            <person name="Sonnenburg J.L."/>
            <person name="Huang K.C."/>
            <person name="Fischbach M.A."/>
        </authorList>
    </citation>
    <scope>NUCLEOTIDE SEQUENCE</scope>
    <source>
        <strain evidence="4">DSM 19829</strain>
    </source>
</reference>
<gene>
    <name evidence="4" type="ORF">NQ502_17785</name>
</gene>
<name>A0ABY5VFL6_9FIRM</name>
<dbReference type="Proteomes" id="UP001060164">
    <property type="component" value="Chromosome"/>
</dbReference>
<dbReference type="PANTHER" id="PTHR43479:SF11">
    <property type="entry name" value="ACREF_ENVCD OPERON REPRESSOR-RELATED"/>
    <property type="match status" value="1"/>
</dbReference>
<dbReference type="Pfam" id="PF21303">
    <property type="entry name" value="TetR_C_39"/>
    <property type="match status" value="1"/>
</dbReference>
<evidence type="ECO:0000256" key="2">
    <source>
        <dbReference type="PROSITE-ProRule" id="PRU00335"/>
    </source>
</evidence>
<accession>A0ABY5VFL6</accession>
<evidence type="ECO:0000256" key="1">
    <source>
        <dbReference type="ARBA" id="ARBA00023125"/>
    </source>
</evidence>
<keyword evidence="1 2" id="KW-0238">DNA-binding</keyword>
<protein>
    <submittedName>
        <fullName evidence="4">TetR/AcrR family transcriptional regulator</fullName>
    </submittedName>
</protein>
<dbReference type="PROSITE" id="PS50977">
    <property type="entry name" value="HTH_TETR_2"/>
    <property type="match status" value="1"/>
</dbReference>
<evidence type="ECO:0000259" key="3">
    <source>
        <dbReference type="PROSITE" id="PS50977"/>
    </source>
</evidence>
<feature type="domain" description="HTH tetR-type" evidence="3">
    <location>
        <begin position="4"/>
        <end position="64"/>
    </location>
</feature>
<dbReference type="InterPro" id="IPR009057">
    <property type="entry name" value="Homeodomain-like_sf"/>
</dbReference>
<evidence type="ECO:0000313" key="5">
    <source>
        <dbReference type="Proteomes" id="UP001060164"/>
    </source>
</evidence>
<feature type="DNA-binding region" description="H-T-H motif" evidence="2">
    <location>
        <begin position="27"/>
        <end position="46"/>
    </location>
</feature>